<dbReference type="EMBL" id="FJ872410">
    <property type="protein sequence ID" value="ACQ89829.1"/>
    <property type="molecule type" value="Genomic_DNA"/>
</dbReference>
<evidence type="ECO:0000313" key="3">
    <source>
        <dbReference type="EMBL" id="ACQ89829.1"/>
    </source>
</evidence>
<reference evidence="3" key="2">
    <citation type="submission" date="2009-03" db="EMBL/GenBank/DDBJ databases">
        <title>Acquired DNA containing D-alanine,D-serine operons in vancomycin resistant Enterococcus faecalis.</title>
        <authorList>
            <person name="Boyd D.A."/>
            <person name="Mulvey M.R."/>
        </authorList>
    </citation>
    <scope>NUCLEOTIDE SEQUENCE</scope>
    <source>
        <strain evidence="3">N03-0233</strain>
    </source>
</reference>
<feature type="compositionally biased region" description="Polar residues" evidence="1">
    <location>
        <begin position="84"/>
        <end position="97"/>
    </location>
</feature>
<feature type="region of interest" description="Disordered" evidence="1">
    <location>
        <begin position="24"/>
        <end position="137"/>
    </location>
</feature>
<feature type="compositionally biased region" description="Low complexity" evidence="1">
    <location>
        <begin position="28"/>
        <end position="57"/>
    </location>
</feature>
<protein>
    <recommendedName>
        <fullName evidence="4">Lipoprotein</fullName>
    </recommendedName>
</protein>
<evidence type="ECO:0000256" key="1">
    <source>
        <dbReference type="SAM" id="MobiDB-lite"/>
    </source>
</evidence>
<evidence type="ECO:0000256" key="2">
    <source>
        <dbReference type="SAM" id="SignalP"/>
    </source>
</evidence>
<dbReference type="AlphaFoldDB" id="C4P4E6"/>
<reference evidence="3" key="1">
    <citation type="journal article" date="2006" name="Antimicrob. Agents Chemother.">
        <title>VanG-type vancomycin-resistant Enterococcus faecalis strains isolated in Canada.</title>
        <authorList>
            <person name="Boyd D.A."/>
            <person name="Du T."/>
            <person name="Hizon R."/>
            <person name="Kaplen B."/>
            <person name="Murphy T."/>
            <person name="Tyler S."/>
            <person name="Brown S."/>
            <person name="Jamieson F."/>
            <person name="Weiss K."/>
            <person name="Mulvey M.R."/>
        </authorList>
    </citation>
    <scope>NUCLEOTIDE SEQUENCE</scope>
    <source>
        <strain evidence="3">N03-0233</strain>
    </source>
</reference>
<dbReference type="PROSITE" id="PS51257">
    <property type="entry name" value="PROKAR_LIPOPROTEIN"/>
    <property type="match status" value="1"/>
</dbReference>
<name>C4P4E6_ENTFL</name>
<sequence length="235" mass="25825">MRRKIFAVLLVLTTLLCGCSRNAIESQTDSTESTAEITAETLESESSLFSSESNQTEAPKESTALETEKAQPTMPETLPDVPEQTVSQVQTAPSATESPAEETRKPVAPEKPQEIPKPAETEPQPAPEAPEETKPKSAYDFEFDMEAIKADCIDIGKGMGLHLDTSLTPSNATWWNPVTASQSNQGTKLKQDLESYIKFHTVENLGSYGIDEITDFNIYYEARGNGVYSVYFLFA</sequence>
<feature type="chain" id="PRO_5002940941" description="Lipoprotein" evidence="2">
    <location>
        <begin position="24"/>
        <end position="235"/>
    </location>
</feature>
<accession>C4P4E6</accession>
<proteinExistence type="predicted"/>
<evidence type="ECO:0008006" key="4">
    <source>
        <dbReference type="Google" id="ProtNLM"/>
    </source>
</evidence>
<feature type="compositionally biased region" description="Basic and acidic residues" evidence="1">
    <location>
        <begin position="101"/>
        <end position="120"/>
    </location>
</feature>
<keyword evidence="2" id="KW-0732">Signal</keyword>
<feature type="signal peptide" evidence="2">
    <location>
        <begin position="1"/>
        <end position="23"/>
    </location>
</feature>
<organism evidence="3">
    <name type="scientific">Enterococcus faecalis</name>
    <name type="common">Streptococcus faecalis</name>
    <dbReference type="NCBI Taxonomy" id="1351"/>
    <lineage>
        <taxon>Bacteria</taxon>
        <taxon>Bacillati</taxon>
        <taxon>Bacillota</taxon>
        <taxon>Bacilli</taxon>
        <taxon>Lactobacillales</taxon>
        <taxon>Enterococcaceae</taxon>
        <taxon>Enterococcus</taxon>
    </lineage>
</organism>